<keyword evidence="3" id="KW-1185">Reference proteome</keyword>
<organism evidence="2 3">
    <name type="scientific">Coemansia aciculifera</name>
    <dbReference type="NCBI Taxonomy" id="417176"/>
    <lineage>
        <taxon>Eukaryota</taxon>
        <taxon>Fungi</taxon>
        <taxon>Fungi incertae sedis</taxon>
        <taxon>Zoopagomycota</taxon>
        <taxon>Kickxellomycotina</taxon>
        <taxon>Kickxellomycetes</taxon>
        <taxon>Kickxellales</taxon>
        <taxon>Kickxellaceae</taxon>
        <taxon>Coemansia</taxon>
    </lineage>
</organism>
<name>A0A9W8ID60_9FUNG</name>
<feature type="domain" description="Replication factor A C-terminal" evidence="1">
    <location>
        <begin position="68"/>
        <end position="134"/>
    </location>
</feature>
<reference evidence="2" key="1">
    <citation type="submission" date="2022-07" db="EMBL/GenBank/DDBJ databases">
        <title>Phylogenomic reconstructions and comparative analyses of Kickxellomycotina fungi.</title>
        <authorList>
            <person name="Reynolds N.K."/>
            <person name="Stajich J.E."/>
            <person name="Barry K."/>
            <person name="Grigoriev I.V."/>
            <person name="Crous P."/>
            <person name="Smith M.E."/>
        </authorList>
    </citation>
    <scope>NUCLEOTIDE SEQUENCE</scope>
    <source>
        <strain evidence="2">RSA 476</strain>
    </source>
</reference>
<proteinExistence type="predicted"/>
<evidence type="ECO:0000313" key="3">
    <source>
        <dbReference type="Proteomes" id="UP001140074"/>
    </source>
</evidence>
<dbReference type="InterPro" id="IPR012340">
    <property type="entry name" value="NA-bd_OB-fold"/>
</dbReference>
<evidence type="ECO:0000259" key="1">
    <source>
        <dbReference type="Pfam" id="PF08646"/>
    </source>
</evidence>
<comment type="caution">
    <text evidence="2">The sequence shown here is derived from an EMBL/GenBank/DDBJ whole genome shotgun (WGS) entry which is preliminary data.</text>
</comment>
<dbReference type="AlphaFoldDB" id="A0A9W8ID60"/>
<protein>
    <submittedName>
        <fullName evidence="2">Replication factor A protein 1</fullName>
    </submittedName>
</protein>
<gene>
    <name evidence="2" type="primary">RFA1_4</name>
    <name evidence="2" type="ORF">GGH94_005603</name>
</gene>
<dbReference type="Proteomes" id="UP001140074">
    <property type="component" value="Unassembled WGS sequence"/>
</dbReference>
<dbReference type="Pfam" id="PF08646">
    <property type="entry name" value="Rep_fac-A_C"/>
    <property type="match status" value="1"/>
</dbReference>
<dbReference type="SUPFAM" id="SSF50249">
    <property type="entry name" value="Nucleic acid-binding proteins"/>
    <property type="match status" value="1"/>
</dbReference>
<dbReference type="EMBL" id="JANBUY010000309">
    <property type="protein sequence ID" value="KAJ2860302.1"/>
    <property type="molecule type" value="Genomic_DNA"/>
</dbReference>
<evidence type="ECO:0000313" key="2">
    <source>
        <dbReference type="EMBL" id="KAJ2860302.1"/>
    </source>
</evidence>
<sequence length="136" mass="14866">MGSMIVNPDFEKAKTLCDWYKAEGSKITFKSISGSSNTGSSMTCGLQLMTVVQVSTMLNGTTDMAILFMVQGKVSNIYSASLVYDSCSDNNRSGTVSQAVASNEWICKTCKRKWPNPKYVYNFSFDISDSTSQTGL</sequence>
<dbReference type="InterPro" id="IPR013955">
    <property type="entry name" value="Rep_factor-A_C"/>
</dbReference>
<accession>A0A9W8ID60</accession>
<dbReference type="Gene3D" id="2.40.50.140">
    <property type="entry name" value="Nucleic acid-binding proteins"/>
    <property type="match status" value="1"/>
</dbReference>